<dbReference type="STRING" id="1871336.BBG48_04330"/>
<accession>A0A371IK70</accession>
<comment type="caution">
    <text evidence="1">The sequence shown here is derived from an EMBL/GenBank/DDBJ whole genome shotgun (WGS) entry which is preliminary data.</text>
</comment>
<dbReference type="PROSITE" id="PS51257">
    <property type="entry name" value="PROKAR_LIPOPROTEIN"/>
    <property type="match status" value="1"/>
</dbReference>
<protein>
    <submittedName>
        <fullName evidence="1">Uncharacterized protein</fullName>
    </submittedName>
</protein>
<proteinExistence type="predicted"/>
<evidence type="ECO:0000313" key="2">
    <source>
        <dbReference type="Proteomes" id="UP000093352"/>
    </source>
</evidence>
<dbReference type="AlphaFoldDB" id="A0A371IK70"/>
<dbReference type="Proteomes" id="UP000093352">
    <property type="component" value="Unassembled WGS sequence"/>
</dbReference>
<name>A0A371IK70_9FIRM</name>
<gene>
    <name evidence="1" type="ORF">BBG48_007830</name>
</gene>
<sequence length="118" mass="13838">MKKIISLVLIFSSFFLMVGCSIKNKDWDKLSTKKVIQLSQKGAELSWRDFEKYEGKEVGSGLYILKYEVDDEYYLLIGGPGKDERPMYIRLVRNDNKKDYIDITEESVEEFIKSHNLK</sequence>
<evidence type="ECO:0000313" key="1">
    <source>
        <dbReference type="EMBL" id="RDY20887.1"/>
    </source>
</evidence>
<organism evidence="1 2">
    <name type="scientific">Criibacterium bergeronii</name>
    <dbReference type="NCBI Taxonomy" id="1871336"/>
    <lineage>
        <taxon>Bacteria</taxon>
        <taxon>Bacillati</taxon>
        <taxon>Bacillota</taxon>
        <taxon>Clostridia</taxon>
        <taxon>Peptostreptococcales</taxon>
        <taxon>Filifactoraceae</taxon>
        <taxon>Criibacterium</taxon>
    </lineage>
</organism>
<dbReference type="EMBL" id="MBEW02000018">
    <property type="protein sequence ID" value="RDY20887.1"/>
    <property type="molecule type" value="Genomic_DNA"/>
</dbReference>
<reference evidence="1 2" key="1">
    <citation type="journal article" date="2016" name="Genome Announc.">
        <title>Draft Genome Sequence of Criibacterium bergeronii gen. nov., sp. nov., Strain CCRI-22567T, Isolated from a Vaginal Sample from a Woman with Bacterial Vaginosis.</title>
        <authorList>
            <person name="Maheux A.F."/>
            <person name="Berube E."/>
            <person name="Boudreau D.K."/>
            <person name="Raymond F."/>
            <person name="Corbeil J."/>
            <person name="Roy P.H."/>
            <person name="Boissinot M."/>
            <person name="Omar R.F."/>
        </authorList>
    </citation>
    <scope>NUCLEOTIDE SEQUENCE [LARGE SCALE GENOMIC DNA]</scope>
    <source>
        <strain evidence="1 2">CCRI-22567</strain>
    </source>
</reference>
<keyword evidence="2" id="KW-1185">Reference proteome</keyword>